<protein>
    <submittedName>
        <fullName evidence="3">DUF6328 family protein</fullName>
    </submittedName>
</protein>
<gene>
    <name evidence="3" type="ORF">ABLG96_04060</name>
</gene>
<dbReference type="InterPro" id="IPR046291">
    <property type="entry name" value="DUF6328"/>
</dbReference>
<dbReference type="Pfam" id="PF19853">
    <property type="entry name" value="DUF6328"/>
    <property type="match status" value="1"/>
</dbReference>
<feature type="transmembrane region" description="Helical" evidence="2">
    <location>
        <begin position="149"/>
        <end position="168"/>
    </location>
</feature>
<evidence type="ECO:0000256" key="1">
    <source>
        <dbReference type="SAM" id="MobiDB-lite"/>
    </source>
</evidence>
<dbReference type="RefSeq" id="WP_353650137.1">
    <property type="nucleotide sequence ID" value="NZ_CP159218.1"/>
</dbReference>
<proteinExistence type="predicted"/>
<accession>A0AAU8DUJ0</accession>
<keyword evidence="2" id="KW-1133">Transmembrane helix</keyword>
<name>A0AAU8DUJ0_9ACTN</name>
<evidence type="ECO:0000313" key="3">
    <source>
        <dbReference type="EMBL" id="XCG64524.1"/>
    </source>
</evidence>
<feature type="region of interest" description="Disordered" evidence="1">
    <location>
        <begin position="1"/>
        <end position="26"/>
    </location>
</feature>
<sequence length="188" mass="20463">MSSDPAAGQSGPAPERRRSSDPGAGYVRRETQAQRLDRNFAEMLQEVRVAQAGVQILFGFLLSLAFQARFSSLDTFQLDVYLVTLIAAALAVTFLTGPVAAHRLLFRRGLKDFLVHYTARLTTIGIGFLAVSVVGGVLLVVDVLLSRPVAISIGSALVAIGIVVWLVIPATMLRRRRDPQLFEELDQS</sequence>
<reference evidence="3" key="1">
    <citation type="submission" date="2024-05" db="EMBL/GenBank/DDBJ databases">
        <authorList>
            <person name="Cai S.Y."/>
            <person name="Jin L.M."/>
            <person name="Li H.R."/>
        </authorList>
    </citation>
    <scope>NUCLEOTIDE SEQUENCE</scope>
    <source>
        <strain evidence="3">A5-74</strain>
    </source>
</reference>
<feature type="transmembrane region" description="Helical" evidence="2">
    <location>
        <begin position="80"/>
        <end position="101"/>
    </location>
</feature>
<evidence type="ECO:0000256" key="2">
    <source>
        <dbReference type="SAM" id="Phobius"/>
    </source>
</evidence>
<feature type="transmembrane region" description="Helical" evidence="2">
    <location>
        <begin position="121"/>
        <end position="143"/>
    </location>
</feature>
<feature type="transmembrane region" description="Helical" evidence="2">
    <location>
        <begin position="49"/>
        <end position="68"/>
    </location>
</feature>
<organism evidence="3">
    <name type="scientific">Nakamurella sp. A5-74</name>
    <dbReference type="NCBI Taxonomy" id="3158264"/>
    <lineage>
        <taxon>Bacteria</taxon>
        <taxon>Bacillati</taxon>
        <taxon>Actinomycetota</taxon>
        <taxon>Actinomycetes</taxon>
        <taxon>Nakamurellales</taxon>
        <taxon>Nakamurellaceae</taxon>
        <taxon>Nakamurella</taxon>
    </lineage>
</organism>
<dbReference type="AlphaFoldDB" id="A0AAU8DUJ0"/>
<keyword evidence="2" id="KW-0472">Membrane</keyword>
<keyword evidence="2" id="KW-0812">Transmembrane</keyword>
<dbReference type="EMBL" id="CP159218">
    <property type="protein sequence ID" value="XCG64524.1"/>
    <property type="molecule type" value="Genomic_DNA"/>
</dbReference>